<dbReference type="EMBL" id="AVOT02040206">
    <property type="protein sequence ID" value="MBW0535411.1"/>
    <property type="molecule type" value="Genomic_DNA"/>
</dbReference>
<accession>A0A9Q3F7X3</accession>
<reference evidence="2" key="1">
    <citation type="submission" date="2021-03" db="EMBL/GenBank/DDBJ databases">
        <title>Draft genome sequence of rust myrtle Austropuccinia psidii MF-1, a brazilian biotype.</title>
        <authorList>
            <person name="Quecine M.C."/>
            <person name="Pachon D.M.R."/>
            <person name="Bonatelli M.L."/>
            <person name="Correr F.H."/>
            <person name="Franceschini L.M."/>
            <person name="Leite T.F."/>
            <person name="Margarido G.R.A."/>
            <person name="Almeida C.A."/>
            <person name="Ferrarezi J.A."/>
            <person name="Labate C.A."/>
        </authorList>
    </citation>
    <scope>NUCLEOTIDE SEQUENCE</scope>
    <source>
        <strain evidence="2">MF-1</strain>
    </source>
</reference>
<dbReference type="AlphaFoldDB" id="A0A9Q3F7X3"/>
<proteinExistence type="predicted"/>
<sequence length="146" mass="15892">MFESLSLDTTNKYSELDVFIIGAVSDSLSHPHSKLKQNPFNHGSYASTLQQGPAGLMAAASLLCYVISNIRIIDKRRTKPMILDSLKDCGWHRRDASPASPATAALPSHQPSPIHWVQRTNLDGCLRICNASEAVIGETNAPDPQP</sequence>
<feature type="transmembrane region" description="Helical" evidence="1">
    <location>
        <begin position="54"/>
        <end position="73"/>
    </location>
</feature>
<evidence type="ECO:0000256" key="1">
    <source>
        <dbReference type="SAM" id="Phobius"/>
    </source>
</evidence>
<comment type="caution">
    <text evidence="2">The sequence shown here is derived from an EMBL/GenBank/DDBJ whole genome shotgun (WGS) entry which is preliminary data.</text>
</comment>
<protein>
    <submittedName>
        <fullName evidence="2">Uncharacterized protein</fullName>
    </submittedName>
</protein>
<keyword evidence="1" id="KW-0472">Membrane</keyword>
<evidence type="ECO:0000313" key="2">
    <source>
        <dbReference type="EMBL" id="MBW0535411.1"/>
    </source>
</evidence>
<gene>
    <name evidence="2" type="ORF">O181_075126</name>
</gene>
<dbReference type="Proteomes" id="UP000765509">
    <property type="component" value="Unassembled WGS sequence"/>
</dbReference>
<name>A0A9Q3F7X3_9BASI</name>
<keyword evidence="1" id="KW-1133">Transmembrane helix</keyword>
<organism evidence="2 3">
    <name type="scientific">Austropuccinia psidii MF-1</name>
    <dbReference type="NCBI Taxonomy" id="1389203"/>
    <lineage>
        <taxon>Eukaryota</taxon>
        <taxon>Fungi</taxon>
        <taxon>Dikarya</taxon>
        <taxon>Basidiomycota</taxon>
        <taxon>Pucciniomycotina</taxon>
        <taxon>Pucciniomycetes</taxon>
        <taxon>Pucciniales</taxon>
        <taxon>Sphaerophragmiaceae</taxon>
        <taxon>Austropuccinia</taxon>
    </lineage>
</organism>
<dbReference type="OrthoDB" id="1716816at2759"/>
<keyword evidence="1" id="KW-0812">Transmembrane</keyword>
<keyword evidence="3" id="KW-1185">Reference proteome</keyword>
<evidence type="ECO:0000313" key="3">
    <source>
        <dbReference type="Proteomes" id="UP000765509"/>
    </source>
</evidence>